<name>A0A151PB68_ALLMI</name>
<evidence type="ECO:0000313" key="2">
    <source>
        <dbReference type="Proteomes" id="UP000050525"/>
    </source>
</evidence>
<sequence>MGTYKRFRRPSSALAVGHQLAMDWGEQPFLEKHASRNVFDWDLDFLVILAHNCQCMSNSQSSNKDVYQRLKF</sequence>
<reference evidence="1 2" key="1">
    <citation type="journal article" date="2012" name="Genome Biol.">
        <title>Sequencing three crocodilian genomes to illuminate the evolution of archosaurs and amniotes.</title>
        <authorList>
            <person name="St John J.A."/>
            <person name="Braun E.L."/>
            <person name="Isberg S.R."/>
            <person name="Miles L.G."/>
            <person name="Chong A.Y."/>
            <person name="Gongora J."/>
            <person name="Dalzell P."/>
            <person name="Moran C."/>
            <person name="Bed'hom B."/>
            <person name="Abzhanov A."/>
            <person name="Burgess S.C."/>
            <person name="Cooksey A.M."/>
            <person name="Castoe T.A."/>
            <person name="Crawford N.G."/>
            <person name="Densmore L.D."/>
            <person name="Drew J.C."/>
            <person name="Edwards S.V."/>
            <person name="Faircloth B.C."/>
            <person name="Fujita M.K."/>
            <person name="Greenwold M.J."/>
            <person name="Hoffmann F.G."/>
            <person name="Howard J.M."/>
            <person name="Iguchi T."/>
            <person name="Janes D.E."/>
            <person name="Khan S.Y."/>
            <person name="Kohno S."/>
            <person name="de Koning A.J."/>
            <person name="Lance S.L."/>
            <person name="McCarthy F.M."/>
            <person name="McCormack J.E."/>
            <person name="Merchant M.E."/>
            <person name="Peterson D.G."/>
            <person name="Pollock D.D."/>
            <person name="Pourmand N."/>
            <person name="Raney B.J."/>
            <person name="Roessler K.A."/>
            <person name="Sanford J.R."/>
            <person name="Sawyer R.H."/>
            <person name="Schmidt C.J."/>
            <person name="Triplett E.W."/>
            <person name="Tuberville T.D."/>
            <person name="Venegas-Anaya M."/>
            <person name="Howard J.T."/>
            <person name="Jarvis E.D."/>
            <person name="Guillette L.J.Jr."/>
            <person name="Glenn T.C."/>
            <person name="Green R.E."/>
            <person name="Ray D.A."/>
        </authorList>
    </citation>
    <scope>NUCLEOTIDE SEQUENCE [LARGE SCALE GENOMIC DNA]</scope>
    <source>
        <strain evidence="1">KSC_2009_1</strain>
    </source>
</reference>
<gene>
    <name evidence="1" type="ORF">Y1Q_0021807</name>
</gene>
<dbReference type="AlphaFoldDB" id="A0A151PB68"/>
<comment type="caution">
    <text evidence="1">The sequence shown here is derived from an EMBL/GenBank/DDBJ whole genome shotgun (WGS) entry which is preliminary data.</text>
</comment>
<organism evidence="1 2">
    <name type="scientific">Alligator mississippiensis</name>
    <name type="common">American alligator</name>
    <dbReference type="NCBI Taxonomy" id="8496"/>
    <lineage>
        <taxon>Eukaryota</taxon>
        <taxon>Metazoa</taxon>
        <taxon>Chordata</taxon>
        <taxon>Craniata</taxon>
        <taxon>Vertebrata</taxon>
        <taxon>Euteleostomi</taxon>
        <taxon>Archelosauria</taxon>
        <taxon>Archosauria</taxon>
        <taxon>Crocodylia</taxon>
        <taxon>Alligatoridae</taxon>
        <taxon>Alligatorinae</taxon>
        <taxon>Alligator</taxon>
    </lineage>
</organism>
<keyword evidence="2" id="KW-1185">Reference proteome</keyword>
<evidence type="ECO:0000313" key="1">
    <source>
        <dbReference type="EMBL" id="KYO46278.1"/>
    </source>
</evidence>
<protein>
    <submittedName>
        <fullName evidence="1">Uncharacterized protein</fullName>
    </submittedName>
</protein>
<proteinExistence type="predicted"/>
<dbReference type="EMBL" id="AKHW03000533">
    <property type="protein sequence ID" value="KYO46278.1"/>
    <property type="molecule type" value="Genomic_DNA"/>
</dbReference>
<dbReference type="Proteomes" id="UP000050525">
    <property type="component" value="Unassembled WGS sequence"/>
</dbReference>
<accession>A0A151PB68</accession>